<comment type="similarity">
    <text evidence="2">Belongs to the FliK family.</text>
</comment>
<feature type="region of interest" description="Disordered" evidence="4">
    <location>
        <begin position="413"/>
        <end position="519"/>
    </location>
</feature>
<dbReference type="OrthoDB" id="1792985at2"/>
<dbReference type="RefSeq" id="WP_138565124.1">
    <property type="nucleotide sequence ID" value="NZ_CP040602.1"/>
</dbReference>
<keyword evidence="6" id="KW-0282">Flagellum</keyword>
<dbReference type="Pfam" id="PF02120">
    <property type="entry name" value="Flg_hook"/>
    <property type="match status" value="1"/>
</dbReference>
<dbReference type="PANTHER" id="PTHR37533:SF2">
    <property type="entry name" value="FLAGELLAR HOOK-LENGTH CONTROL PROTEIN"/>
    <property type="match status" value="1"/>
</dbReference>
<dbReference type="InterPro" id="IPR001635">
    <property type="entry name" value="Flag_hook_Flik"/>
</dbReference>
<evidence type="ECO:0000313" key="6">
    <source>
        <dbReference type="EMBL" id="QCU90449.1"/>
    </source>
</evidence>
<feature type="domain" description="Flagellar hook-length control protein-like C-terminal" evidence="5">
    <location>
        <begin position="598"/>
        <end position="680"/>
    </location>
</feature>
<protein>
    <submittedName>
        <fullName evidence="6">Flagellar hook-length control protein FliK</fullName>
    </submittedName>
</protein>
<dbReference type="Proteomes" id="UP000304864">
    <property type="component" value="Chromosome"/>
</dbReference>
<dbReference type="Gene3D" id="3.30.750.140">
    <property type="match status" value="1"/>
</dbReference>
<evidence type="ECO:0000256" key="3">
    <source>
        <dbReference type="ARBA" id="ARBA00022795"/>
    </source>
</evidence>
<reference evidence="6 7" key="1">
    <citation type="submission" date="2019-05" db="EMBL/GenBank/DDBJ databases">
        <title>Thiomicrorhabdus sediminis sp. nov, a novel sulfur-oxidizing bacterium isolated from coastal sediment.</title>
        <authorList>
            <person name="Liu X."/>
        </authorList>
    </citation>
    <scope>NUCLEOTIDE SEQUENCE [LARGE SCALE GENOMIC DNA]</scope>
    <source>
        <strain evidence="6 7">G1</strain>
    </source>
</reference>
<evidence type="ECO:0000256" key="4">
    <source>
        <dbReference type="SAM" id="MobiDB-lite"/>
    </source>
</evidence>
<sequence>MLTSNTNSQSETSVLGLINATTASNRELLPSSLADKQTKFSKLFADLLPGQTAMRAGGGLSSLTSDMESFSNQAVSKQEWADALNDLVAAYKDFMSETGSDKVPQGVLLAQNAVTNLARLNDVKGLNEVLADYGVTSVDDYMSQSLATPLQENIAADELNSALDNNLIESLASAQTLPTTQDSAKKNLGFSVSDLVHKALHPSDVKSYPKSVNEKAEAMRSDHVIQQLATVSVDELGVDATDAAELLETVAMPAEHSDDQVKDAIQSLGQYIRDIAKQHGKPVDADTPRVSVADAVHAYQAQYGRAMTQTSEQADTLTNPMQGENGDTAMLDESLGNDINALLKDSSDNALEAMNKVVEADAQNSVQPSSDMDKLAAEVEGIAKIGQSESLETQDDSLAALSTTVESVIEKEAVSVDTSSSDKSVKNTSLEDEPLQSVNELAKSLQQNHAVASTQAASASQAPAATASPSANSVSQAASQAQANQTVTAWGNTHADGSQNASSNGQSQQQSSQQQSSQQWQAQQQLIQVQENLRNKSTALQQQQAVKNADELARADANKELLATTDTGSLERRAQLPNGLQSISVPVRSPQWGQALGQRVVFMANNNLQQAKITLNPEHLGPVQVKLQLGKDQQMHVTMHAQHLTTREAMENAMPRLKEMLEQAGIDVASVTVGEEESSNDTGSAFADAEDQQGSGGAMAGSDIDADIGNDEMQVVQSDNLVDYYA</sequence>
<evidence type="ECO:0000256" key="1">
    <source>
        <dbReference type="ARBA" id="ARBA00003944"/>
    </source>
</evidence>
<evidence type="ECO:0000313" key="7">
    <source>
        <dbReference type="Proteomes" id="UP000304864"/>
    </source>
</evidence>
<dbReference type="InterPro" id="IPR021136">
    <property type="entry name" value="Flagellar_hook_control-like_C"/>
</dbReference>
<keyword evidence="6" id="KW-0966">Cell projection</keyword>
<feature type="compositionally biased region" description="Polar residues" evidence="4">
    <location>
        <begin position="436"/>
        <end position="449"/>
    </location>
</feature>
<dbReference type="PRINTS" id="PR01007">
    <property type="entry name" value="FLGHOOKFLIK"/>
</dbReference>
<dbReference type="PANTHER" id="PTHR37533">
    <property type="entry name" value="FLAGELLAR HOOK-LENGTH CONTROL PROTEIN"/>
    <property type="match status" value="1"/>
</dbReference>
<organism evidence="6 7">
    <name type="scientific">Thiomicrorhabdus sediminis</name>
    <dbReference type="NCBI Taxonomy" id="2580412"/>
    <lineage>
        <taxon>Bacteria</taxon>
        <taxon>Pseudomonadati</taxon>
        <taxon>Pseudomonadota</taxon>
        <taxon>Gammaproteobacteria</taxon>
        <taxon>Thiotrichales</taxon>
        <taxon>Piscirickettsiaceae</taxon>
        <taxon>Thiomicrorhabdus</taxon>
    </lineage>
</organism>
<accession>A0A4P9K632</accession>
<dbReference type="GO" id="GO:0009424">
    <property type="term" value="C:bacterial-type flagellum hook"/>
    <property type="evidence" value="ECO:0007669"/>
    <property type="project" value="InterPro"/>
</dbReference>
<dbReference type="KEGG" id="thig:FE785_07300"/>
<keyword evidence="3" id="KW-1005">Bacterial flagellum biogenesis</keyword>
<comment type="function">
    <text evidence="1">Controls the length of the flagellar hook.</text>
</comment>
<feature type="compositionally biased region" description="Low complexity" evidence="4">
    <location>
        <begin position="450"/>
        <end position="489"/>
    </location>
</feature>
<keyword evidence="7" id="KW-1185">Reference proteome</keyword>
<dbReference type="GO" id="GO:0044780">
    <property type="term" value="P:bacterial-type flagellum assembly"/>
    <property type="evidence" value="ECO:0007669"/>
    <property type="project" value="InterPro"/>
</dbReference>
<feature type="compositionally biased region" description="Low complexity" evidence="4">
    <location>
        <begin position="415"/>
        <end position="428"/>
    </location>
</feature>
<gene>
    <name evidence="6" type="ORF">FE785_07300</name>
</gene>
<feature type="region of interest" description="Disordered" evidence="4">
    <location>
        <begin position="673"/>
        <end position="712"/>
    </location>
</feature>
<evidence type="ECO:0000256" key="2">
    <source>
        <dbReference type="ARBA" id="ARBA00009149"/>
    </source>
</evidence>
<dbReference type="EMBL" id="CP040602">
    <property type="protein sequence ID" value="QCU90449.1"/>
    <property type="molecule type" value="Genomic_DNA"/>
</dbReference>
<keyword evidence="6" id="KW-0969">Cilium</keyword>
<name>A0A4P9K632_9GAMM</name>
<evidence type="ECO:0000259" key="5">
    <source>
        <dbReference type="Pfam" id="PF02120"/>
    </source>
</evidence>
<dbReference type="CDD" id="cd17470">
    <property type="entry name" value="T3SS_Flik_C"/>
    <property type="match status" value="1"/>
</dbReference>
<feature type="compositionally biased region" description="Low complexity" evidence="4">
    <location>
        <begin position="497"/>
        <end position="519"/>
    </location>
</feature>
<proteinExistence type="inferred from homology"/>
<dbReference type="InterPro" id="IPR038610">
    <property type="entry name" value="FliK-like_C_sf"/>
</dbReference>
<dbReference type="InterPro" id="IPR052563">
    <property type="entry name" value="FliK"/>
</dbReference>
<dbReference type="AlphaFoldDB" id="A0A4P9K632"/>